<evidence type="ECO:0000256" key="1">
    <source>
        <dbReference type="ARBA" id="ARBA00004141"/>
    </source>
</evidence>
<keyword evidence="2 5" id="KW-0812">Transmembrane</keyword>
<keyword evidence="7" id="KW-1185">Reference proteome</keyword>
<dbReference type="PANTHER" id="PTHR13531:SF0">
    <property type="entry name" value="GEO07735P1-RELATED"/>
    <property type="match status" value="1"/>
</dbReference>
<accession>A0ABD2Q6N3</accession>
<evidence type="ECO:0000256" key="4">
    <source>
        <dbReference type="ARBA" id="ARBA00023136"/>
    </source>
</evidence>
<proteinExistence type="predicted"/>
<protein>
    <submittedName>
        <fullName evidence="6">Transmembrane protein 80</fullName>
    </submittedName>
</protein>
<reference evidence="6 7" key="1">
    <citation type="submission" date="2024-11" db="EMBL/GenBank/DDBJ databases">
        <title>Adaptive evolution of stress response genes in parasites aligns with host niche diversity.</title>
        <authorList>
            <person name="Hahn C."/>
            <person name="Resl P."/>
        </authorList>
    </citation>
    <scope>NUCLEOTIDE SEQUENCE [LARGE SCALE GENOMIC DNA]</scope>
    <source>
        <strain evidence="6">EGGRZ-B1_66</strain>
        <tissue evidence="6">Body</tissue>
    </source>
</reference>
<dbReference type="EMBL" id="JBJKFK010001017">
    <property type="protein sequence ID" value="KAL3314381.1"/>
    <property type="molecule type" value="Genomic_DNA"/>
</dbReference>
<dbReference type="Proteomes" id="UP001626550">
    <property type="component" value="Unassembled WGS sequence"/>
</dbReference>
<feature type="transmembrane region" description="Helical" evidence="5">
    <location>
        <begin position="12"/>
        <end position="33"/>
    </location>
</feature>
<keyword evidence="4 5" id="KW-0472">Membrane</keyword>
<evidence type="ECO:0000256" key="3">
    <source>
        <dbReference type="ARBA" id="ARBA00022989"/>
    </source>
</evidence>
<dbReference type="GO" id="GO:0016020">
    <property type="term" value="C:membrane"/>
    <property type="evidence" value="ECO:0007669"/>
    <property type="project" value="UniProtKB-SubCell"/>
</dbReference>
<name>A0ABD2Q6N3_9PLAT</name>
<dbReference type="AlphaFoldDB" id="A0ABD2Q6N3"/>
<evidence type="ECO:0000313" key="6">
    <source>
        <dbReference type="EMBL" id="KAL3314381.1"/>
    </source>
</evidence>
<feature type="transmembrane region" description="Helical" evidence="5">
    <location>
        <begin position="53"/>
        <end position="74"/>
    </location>
</feature>
<feature type="transmembrane region" description="Helical" evidence="5">
    <location>
        <begin position="83"/>
        <end position="105"/>
    </location>
</feature>
<evidence type="ECO:0000313" key="7">
    <source>
        <dbReference type="Proteomes" id="UP001626550"/>
    </source>
</evidence>
<dbReference type="InterPro" id="IPR019184">
    <property type="entry name" value="Uncharacterised_TM-17"/>
</dbReference>
<dbReference type="Pfam" id="PF09799">
    <property type="entry name" value="Transmemb_17"/>
    <property type="match status" value="1"/>
</dbReference>
<organism evidence="6 7">
    <name type="scientific">Cichlidogyrus casuarinus</name>
    <dbReference type="NCBI Taxonomy" id="1844966"/>
    <lineage>
        <taxon>Eukaryota</taxon>
        <taxon>Metazoa</taxon>
        <taxon>Spiralia</taxon>
        <taxon>Lophotrochozoa</taxon>
        <taxon>Platyhelminthes</taxon>
        <taxon>Monogenea</taxon>
        <taxon>Monopisthocotylea</taxon>
        <taxon>Dactylogyridea</taxon>
        <taxon>Ancyrocephalidae</taxon>
        <taxon>Cichlidogyrus</taxon>
    </lineage>
</organism>
<comment type="subcellular location">
    <subcellularLocation>
        <location evidence="1">Membrane</location>
        <topology evidence="1">Multi-pass membrane protein</topology>
    </subcellularLocation>
</comment>
<dbReference type="PANTHER" id="PTHR13531">
    <property type="entry name" value="GEO07735P1-RELATED-RELATED"/>
    <property type="match status" value="1"/>
</dbReference>
<evidence type="ECO:0000256" key="2">
    <source>
        <dbReference type="ARBA" id="ARBA00022692"/>
    </source>
</evidence>
<comment type="caution">
    <text evidence="6">The sequence shown here is derived from an EMBL/GenBank/DDBJ whole genome shotgun (WGS) entry which is preliminary data.</text>
</comment>
<evidence type="ECO:0000256" key="5">
    <source>
        <dbReference type="SAM" id="Phobius"/>
    </source>
</evidence>
<gene>
    <name evidence="6" type="primary">TMEM80</name>
    <name evidence="6" type="ORF">Ciccas_007007</name>
</gene>
<sequence>MIELSLMIYKSINYPYPSSVLAGEFIGLLLLFILKEVQASLGLYANLSEKVQLLIITFFLSLLAILPNVWLLIWQTYTMRIELIFIGIALGTELIQLIATIISMINSAQEM</sequence>
<keyword evidence="3 5" id="KW-1133">Transmembrane helix</keyword>